<comment type="caution">
    <text evidence="3">The sequence shown here is derived from an EMBL/GenBank/DDBJ whole genome shotgun (WGS) entry which is preliminary data.</text>
</comment>
<dbReference type="Proteomes" id="UP000762676">
    <property type="component" value="Unassembled WGS sequence"/>
</dbReference>
<evidence type="ECO:0000313" key="4">
    <source>
        <dbReference type="Proteomes" id="UP000762676"/>
    </source>
</evidence>
<feature type="compositionally biased region" description="Polar residues" evidence="1">
    <location>
        <begin position="53"/>
        <end position="67"/>
    </location>
</feature>
<proteinExistence type="predicted"/>
<dbReference type="InterPro" id="IPR043502">
    <property type="entry name" value="DNA/RNA_pol_sf"/>
</dbReference>
<dbReference type="AlphaFoldDB" id="A0AAV4EF77"/>
<dbReference type="GO" id="GO:0003964">
    <property type="term" value="F:RNA-directed DNA polymerase activity"/>
    <property type="evidence" value="ECO:0007669"/>
    <property type="project" value="UniProtKB-KW"/>
</dbReference>
<keyword evidence="3" id="KW-0808">Transferase</keyword>
<dbReference type="InterPro" id="IPR000477">
    <property type="entry name" value="RT_dom"/>
</dbReference>
<dbReference type="PANTHER" id="PTHR31635">
    <property type="entry name" value="REVERSE TRANSCRIPTASE DOMAIN-CONTAINING PROTEIN-RELATED"/>
    <property type="match status" value="1"/>
</dbReference>
<protein>
    <submittedName>
        <fullName evidence="3">Reverse transcriptase</fullName>
    </submittedName>
</protein>
<keyword evidence="3" id="KW-0548">Nucleotidyltransferase</keyword>
<dbReference type="EMBL" id="BMAT01007185">
    <property type="protein sequence ID" value="GFR59297.1"/>
    <property type="molecule type" value="Genomic_DNA"/>
</dbReference>
<feature type="compositionally biased region" description="Polar residues" evidence="1">
    <location>
        <begin position="76"/>
        <end position="86"/>
    </location>
</feature>
<dbReference type="SUPFAM" id="SSF56672">
    <property type="entry name" value="DNA/RNA polymerases"/>
    <property type="match status" value="1"/>
</dbReference>
<accession>A0AAV4EF77</accession>
<sequence>MKDEHYRDEMGGLARFKSGRRFVYINIPKTPLIKMMKVGANFTAYLYYREQSSSENGGRTNLAQTNEVKGREVVGNSDSSGTAPDNSKQKVDRSAHNSEKSAMIERARRVLISKQSTLDAFGAGVRRSRSAESRTKHHRAVVTQFVEDPFPRGPSRWQFNASLLKSKDFVEHMNIFIPNFLEDTQNVDIDCGTKWELIKTGMRLECFIKGRNISSHIRLIDDIIKYAGEENIEGMTVSLDYQKAFDSVNKHTILAALRRFNFGPRFISYINTILANTQSSVENGGWHSQWFPTERGVRQGCCFSPLLFVLVVELLAIKLRHNDTVNGILRNSNVSDNIKLLQYADMSLLLKGKADLKIALKEIELFTKLSGLKLNRKKLTDMWVGSKADSNEGREGIKWINGEENKKISGVFFNSKREASVIPQNWISKIEEINLLGDSQKGIFHSMGKLY</sequence>
<feature type="region of interest" description="Disordered" evidence="1">
    <location>
        <begin position="53"/>
        <end position="100"/>
    </location>
</feature>
<gene>
    <name evidence="3" type="ORF">ElyMa_003501500</name>
</gene>
<keyword evidence="3" id="KW-0695">RNA-directed DNA polymerase</keyword>
<reference evidence="3 4" key="1">
    <citation type="journal article" date="2021" name="Elife">
        <title>Chloroplast acquisition without the gene transfer in kleptoplastic sea slugs, Plakobranchus ocellatus.</title>
        <authorList>
            <person name="Maeda T."/>
            <person name="Takahashi S."/>
            <person name="Yoshida T."/>
            <person name="Shimamura S."/>
            <person name="Takaki Y."/>
            <person name="Nagai Y."/>
            <person name="Toyoda A."/>
            <person name="Suzuki Y."/>
            <person name="Arimoto A."/>
            <person name="Ishii H."/>
            <person name="Satoh N."/>
            <person name="Nishiyama T."/>
            <person name="Hasebe M."/>
            <person name="Maruyama T."/>
            <person name="Minagawa J."/>
            <person name="Obokata J."/>
            <person name="Shigenobu S."/>
        </authorList>
    </citation>
    <scope>NUCLEOTIDE SEQUENCE [LARGE SCALE GENOMIC DNA]</scope>
</reference>
<evidence type="ECO:0000259" key="2">
    <source>
        <dbReference type="Pfam" id="PF00078"/>
    </source>
</evidence>
<dbReference type="Pfam" id="PF00078">
    <property type="entry name" value="RVT_1"/>
    <property type="match status" value="1"/>
</dbReference>
<evidence type="ECO:0000313" key="3">
    <source>
        <dbReference type="EMBL" id="GFR59297.1"/>
    </source>
</evidence>
<feature type="domain" description="Reverse transcriptase" evidence="2">
    <location>
        <begin position="215"/>
        <end position="382"/>
    </location>
</feature>
<keyword evidence="4" id="KW-1185">Reference proteome</keyword>
<name>A0AAV4EF77_9GAST</name>
<feature type="compositionally biased region" description="Basic and acidic residues" evidence="1">
    <location>
        <begin position="87"/>
        <end position="100"/>
    </location>
</feature>
<dbReference type="PANTHER" id="PTHR31635:SF196">
    <property type="entry name" value="REVERSE TRANSCRIPTASE DOMAIN-CONTAINING PROTEIN-RELATED"/>
    <property type="match status" value="1"/>
</dbReference>
<evidence type="ECO:0000256" key="1">
    <source>
        <dbReference type="SAM" id="MobiDB-lite"/>
    </source>
</evidence>
<organism evidence="3 4">
    <name type="scientific">Elysia marginata</name>
    <dbReference type="NCBI Taxonomy" id="1093978"/>
    <lineage>
        <taxon>Eukaryota</taxon>
        <taxon>Metazoa</taxon>
        <taxon>Spiralia</taxon>
        <taxon>Lophotrochozoa</taxon>
        <taxon>Mollusca</taxon>
        <taxon>Gastropoda</taxon>
        <taxon>Heterobranchia</taxon>
        <taxon>Euthyneura</taxon>
        <taxon>Panpulmonata</taxon>
        <taxon>Sacoglossa</taxon>
        <taxon>Placobranchoidea</taxon>
        <taxon>Plakobranchidae</taxon>
        <taxon>Elysia</taxon>
    </lineage>
</organism>